<comment type="caution">
    <text evidence="9">The sequence shown here is derived from an EMBL/GenBank/DDBJ whole genome shotgun (WGS) entry which is preliminary data.</text>
</comment>
<evidence type="ECO:0000256" key="4">
    <source>
        <dbReference type="ARBA" id="ARBA00022692"/>
    </source>
</evidence>
<feature type="transmembrane region" description="Helical" evidence="8">
    <location>
        <begin position="175"/>
        <end position="195"/>
    </location>
</feature>
<feature type="transmembrane region" description="Helical" evidence="8">
    <location>
        <begin position="84"/>
        <end position="108"/>
    </location>
</feature>
<feature type="transmembrane region" description="Helical" evidence="8">
    <location>
        <begin position="150"/>
        <end position="169"/>
    </location>
</feature>
<keyword evidence="2" id="KW-0813">Transport</keyword>
<dbReference type="PANTHER" id="PTHR42718">
    <property type="entry name" value="MAJOR FACILITATOR SUPERFAMILY MULTIDRUG TRANSPORTER MFSC"/>
    <property type="match status" value="1"/>
</dbReference>
<feature type="compositionally biased region" description="Polar residues" evidence="7">
    <location>
        <begin position="291"/>
        <end position="300"/>
    </location>
</feature>
<evidence type="ECO:0000256" key="2">
    <source>
        <dbReference type="ARBA" id="ARBA00022448"/>
    </source>
</evidence>
<organism evidence="9 10">
    <name type="scientific">Devosia nitrariae</name>
    <dbReference type="NCBI Taxonomy" id="2071872"/>
    <lineage>
        <taxon>Bacteria</taxon>
        <taxon>Pseudomonadati</taxon>
        <taxon>Pseudomonadota</taxon>
        <taxon>Alphaproteobacteria</taxon>
        <taxon>Hyphomicrobiales</taxon>
        <taxon>Devosiaceae</taxon>
        <taxon>Devosia</taxon>
    </lineage>
</organism>
<keyword evidence="4 8" id="KW-0812">Transmembrane</keyword>
<keyword evidence="6 8" id="KW-0472">Membrane</keyword>
<proteinExistence type="predicted"/>
<feature type="transmembrane region" description="Helical" evidence="8">
    <location>
        <begin position="120"/>
        <end position="138"/>
    </location>
</feature>
<evidence type="ECO:0000256" key="8">
    <source>
        <dbReference type="SAM" id="Phobius"/>
    </source>
</evidence>
<reference evidence="10" key="1">
    <citation type="journal article" date="2019" name="Int. J. Syst. Evol. Microbiol.">
        <title>The Global Catalogue of Microorganisms (GCM) 10K type strain sequencing project: providing services to taxonomists for standard genome sequencing and annotation.</title>
        <authorList>
            <consortium name="The Broad Institute Genomics Platform"/>
            <consortium name="The Broad Institute Genome Sequencing Center for Infectious Disease"/>
            <person name="Wu L."/>
            <person name="Ma J."/>
        </authorList>
    </citation>
    <scope>NUCLEOTIDE SEQUENCE [LARGE SCALE GENOMIC DNA]</scope>
    <source>
        <strain evidence="10">NBRC 112416</strain>
    </source>
</reference>
<evidence type="ECO:0000256" key="1">
    <source>
        <dbReference type="ARBA" id="ARBA00004651"/>
    </source>
</evidence>
<dbReference type="InterPro" id="IPR011701">
    <property type="entry name" value="MFS"/>
</dbReference>
<keyword evidence="3" id="KW-1003">Cell membrane</keyword>
<sequence length="316" mass="32153">MLIPLAVAKLGENRGGDARIDIPGAGAAFGTTWALMRTAELGWGATEVLWSFAAAVVLVTAFIVRQRSAAEPMLPPELFTRGAFTGGLGAAFLHYGALYGTLFFIAQFLQVGQGYSPLEAGLRVLPWTATLFFVAPLVGNLIRKVGERPLISLGLLFEGGGLAIIALTASSDMSFAALALPLVLAGVGASMANPANQSAVMGSVSAEQMGKATGAYGVFQFLGGAAGIALGTTTFALVGDHASPGDFVAGFAGAAWTFAAMAFAGSLFAGVLVPGRHTRGQLSARLESRESQASQTSSKVASVGEGQVAVQLADGP</sequence>
<keyword evidence="10" id="KW-1185">Reference proteome</keyword>
<dbReference type="SUPFAM" id="SSF103473">
    <property type="entry name" value="MFS general substrate transporter"/>
    <property type="match status" value="1"/>
</dbReference>
<feature type="transmembrane region" description="Helical" evidence="8">
    <location>
        <begin position="41"/>
        <end position="64"/>
    </location>
</feature>
<evidence type="ECO:0008006" key="11">
    <source>
        <dbReference type="Google" id="ProtNLM"/>
    </source>
</evidence>
<evidence type="ECO:0000256" key="5">
    <source>
        <dbReference type="ARBA" id="ARBA00022989"/>
    </source>
</evidence>
<accession>A0ABQ5W9N5</accession>
<dbReference type="Gene3D" id="1.20.1250.20">
    <property type="entry name" value="MFS general substrate transporter like domains"/>
    <property type="match status" value="1"/>
</dbReference>
<evidence type="ECO:0000256" key="7">
    <source>
        <dbReference type="SAM" id="MobiDB-lite"/>
    </source>
</evidence>
<evidence type="ECO:0000313" key="9">
    <source>
        <dbReference type="EMBL" id="GLQ56423.1"/>
    </source>
</evidence>
<keyword evidence="5 8" id="KW-1133">Transmembrane helix</keyword>
<dbReference type="PANTHER" id="PTHR42718:SF46">
    <property type="entry name" value="BLR6921 PROTEIN"/>
    <property type="match status" value="1"/>
</dbReference>
<dbReference type="Pfam" id="PF07690">
    <property type="entry name" value="MFS_1"/>
    <property type="match status" value="1"/>
</dbReference>
<evidence type="ECO:0000256" key="6">
    <source>
        <dbReference type="ARBA" id="ARBA00023136"/>
    </source>
</evidence>
<dbReference type="EMBL" id="BSNS01000020">
    <property type="protein sequence ID" value="GLQ56423.1"/>
    <property type="molecule type" value="Genomic_DNA"/>
</dbReference>
<evidence type="ECO:0000313" key="10">
    <source>
        <dbReference type="Proteomes" id="UP001156691"/>
    </source>
</evidence>
<evidence type="ECO:0000256" key="3">
    <source>
        <dbReference type="ARBA" id="ARBA00022475"/>
    </source>
</evidence>
<feature type="transmembrane region" description="Helical" evidence="8">
    <location>
        <begin position="250"/>
        <end position="273"/>
    </location>
</feature>
<feature type="transmembrane region" description="Helical" evidence="8">
    <location>
        <begin position="216"/>
        <end position="238"/>
    </location>
</feature>
<feature type="region of interest" description="Disordered" evidence="7">
    <location>
        <begin position="285"/>
        <end position="316"/>
    </location>
</feature>
<name>A0ABQ5W9N5_9HYPH</name>
<protein>
    <recommendedName>
        <fullName evidence="11">MFS transporter</fullName>
    </recommendedName>
</protein>
<dbReference type="Proteomes" id="UP001156691">
    <property type="component" value="Unassembled WGS sequence"/>
</dbReference>
<gene>
    <name evidence="9" type="ORF">GCM10010862_36820</name>
</gene>
<dbReference type="InterPro" id="IPR036259">
    <property type="entry name" value="MFS_trans_sf"/>
</dbReference>
<comment type="subcellular location">
    <subcellularLocation>
        <location evidence="1">Cell membrane</location>
        <topology evidence="1">Multi-pass membrane protein</topology>
    </subcellularLocation>
</comment>